<keyword evidence="4" id="KW-1185">Reference proteome</keyword>
<dbReference type="EMBL" id="CAEKKB010000005">
    <property type="protein sequence ID" value="CAB4309904.1"/>
    <property type="molecule type" value="Genomic_DNA"/>
</dbReference>
<proteinExistence type="predicted"/>
<protein>
    <recommendedName>
        <fullName evidence="5">Transmembrane protein</fullName>
    </recommendedName>
</protein>
<evidence type="ECO:0000256" key="1">
    <source>
        <dbReference type="SAM" id="MobiDB-lite"/>
    </source>
</evidence>
<keyword evidence="2" id="KW-0472">Membrane</keyword>
<keyword evidence="2" id="KW-0812">Transmembrane</keyword>
<feature type="transmembrane region" description="Helical" evidence="2">
    <location>
        <begin position="64"/>
        <end position="83"/>
    </location>
</feature>
<evidence type="ECO:0000313" key="3">
    <source>
        <dbReference type="EMBL" id="CAB4309904.1"/>
    </source>
</evidence>
<reference evidence="4" key="1">
    <citation type="journal article" date="2020" name="Genome Biol.">
        <title>Gamete binning: chromosome-level and haplotype-resolved genome assembly enabled by high-throughput single-cell sequencing of gamete genomes.</title>
        <authorList>
            <person name="Campoy J.A."/>
            <person name="Sun H."/>
            <person name="Goel M."/>
            <person name="Jiao W.-B."/>
            <person name="Folz-Donahue K."/>
            <person name="Wang N."/>
            <person name="Rubio M."/>
            <person name="Liu C."/>
            <person name="Kukat C."/>
            <person name="Ruiz D."/>
            <person name="Huettel B."/>
            <person name="Schneeberger K."/>
        </authorList>
    </citation>
    <scope>NUCLEOTIDE SEQUENCE [LARGE SCALE GENOMIC DNA]</scope>
    <source>
        <strain evidence="4">cv. Rojo Pasion</strain>
    </source>
</reference>
<dbReference type="PANTHER" id="PTHR34189">
    <property type="entry name" value="TRANSMEMBRANE PROTEIN"/>
    <property type="match status" value="1"/>
</dbReference>
<sequence>MHRSASASRVSEDLVVTSSSTSPPPSTFKPTTDDSSDQHLHLPTYDPLSHVAKRERRRIRSAENAIHIIPLLLVLCAIILWFFSNPACTVEAVINCNFGFISQLHD</sequence>
<gene>
    <name evidence="3" type="ORF">ORAREDHAP_LOCUS31318</name>
</gene>
<dbReference type="Proteomes" id="UP000507245">
    <property type="component" value="Unassembled WGS sequence"/>
</dbReference>
<dbReference type="PANTHER" id="PTHR34189:SF13">
    <property type="entry name" value="TRANSMEMBRANE PROTEIN"/>
    <property type="match status" value="1"/>
</dbReference>
<evidence type="ECO:0008006" key="5">
    <source>
        <dbReference type="Google" id="ProtNLM"/>
    </source>
</evidence>
<dbReference type="OrthoDB" id="759788at2759"/>
<evidence type="ECO:0000313" key="4">
    <source>
        <dbReference type="Proteomes" id="UP000507245"/>
    </source>
</evidence>
<name>A0A6J5XFN8_PRUAR</name>
<feature type="region of interest" description="Disordered" evidence="1">
    <location>
        <begin position="1"/>
        <end position="39"/>
    </location>
</feature>
<evidence type="ECO:0000256" key="2">
    <source>
        <dbReference type="SAM" id="Phobius"/>
    </source>
</evidence>
<keyword evidence="2" id="KW-1133">Transmembrane helix</keyword>
<dbReference type="AlphaFoldDB" id="A0A6J5XFN8"/>
<organism evidence="3 4">
    <name type="scientific">Prunus armeniaca</name>
    <name type="common">Apricot</name>
    <name type="synonym">Armeniaca vulgaris</name>
    <dbReference type="NCBI Taxonomy" id="36596"/>
    <lineage>
        <taxon>Eukaryota</taxon>
        <taxon>Viridiplantae</taxon>
        <taxon>Streptophyta</taxon>
        <taxon>Embryophyta</taxon>
        <taxon>Tracheophyta</taxon>
        <taxon>Spermatophyta</taxon>
        <taxon>Magnoliopsida</taxon>
        <taxon>eudicotyledons</taxon>
        <taxon>Gunneridae</taxon>
        <taxon>Pentapetalae</taxon>
        <taxon>rosids</taxon>
        <taxon>fabids</taxon>
        <taxon>Rosales</taxon>
        <taxon>Rosaceae</taxon>
        <taxon>Amygdaloideae</taxon>
        <taxon>Amygdaleae</taxon>
        <taxon>Prunus</taxon>
    </lineage>
</organism>
<accession>A0A6J5XFN8</accession>